<organism evidence="1">
    <name type="scientific">Arundo donax</name>
    <name type="common">Giant reed</name>
    <name type="synonym">Donax arundinaceus</name>
    <dbReference type="NCBI Taxonomy" id="35708"/>
    <lineage>
        <taxon>Eukaryota</taxon>
        <taxon>Viridiplantae</taxon>
        <taxon>Streptophyta</taxon>
        <taxon>Embryophyta</taxon>
        <taxon>Tracheophyta</taxon>
        <taxon>Spermatophyta</taxon>
        <taxon>Magnoliopsida</taxon>
        <taxon>Liliopsida</taxon>
        <taxon>Poales</taxon>
        <taxon>Poaceae</taxon>
        <taxon>PACMAD clade</taxon>
        <taxon>Arundinoideae</taxon>
        <taxon>Arundineae</taxon>
        <taxon>Arundo</taxon>
    </lineage>
</organism>
<sequence length="17" mass="1858">MAPPACVPHRLEQQAPL</sequence>
<dbReference type="AlphaFoldDB" id="A0A0A9HJR2"/>
<reference evidence="1" key="1">
    <citation type="submission" date="2014-09" db="EMBL/GenBank/DDBJ databases">
        <authorList>
            <person name="Magalhaes I.L.F."/>
            <person name="Oliveira U."/>
            <person name="Santos F.R."/>
            <person name="Vidigal T.H.D.A."/>
            <person name="Brescovit A.D."/>
            <person name="Santos A.J."/>
        </authorList>
    </citation>
    <scope>NUCLEOTIDE SEQUENCE</scope>
    <source>
        <tissue evidence="1">Shoot tissue taken approximately 20 cm above the soil surface</tissue>
    </source>
</reference>
<evidence type="ECO:0000313" key="1">
    <source>
        <dbReference type="EMBL" id="JAE37430.1"/>
    </source>
</evidence>
<reference evidence="1" key="2">
    <citation type="journal article" date="2015" name="Data Brief">
        <title>Shoot transcriptome of the giant reed, Arundo donax.</title>
        <authorList>
            <person name="Barrero R.A."/>
            <person name="Guerrero F.D."/>
            <person name="Moolhuijzen P."/>
            <person name="Goolsby J.A."/>
            <person name="Tidwell J."/>
            <person name="Bellgard S.E."/>
            <person name="Bellgard M.I."/>
        </authorList>
    </citation>
    <scope>NUCLEOTIDE SEQUENCE</scope>
    <source>
        <tissue evidence="1">Shoot tissue taken approximately 20 cm above the soil surface</tissue>
    </source>
</reference>
<name>A0A0A9HJR2_ARUDO</name>
<dbReference type="EMBL" id="GBRH01160466">
    <property type="protein sequence ID" value="JAE37430.1"/>
    <property type="molecule type" value="Transcribed_RNA"/>
</dbReference>
<protein>
    <submittedName>
        <fullName evidence="1">Uncharacterized protein</fullName>
    </submittedName>
</protein>
<proteinExistence type="predicted"/>
<accession>A0A0A9HJR2</accession>